<keyword evidence="3" id="KW-1185">Reference proteome</keyword>
<dbReference type="OrthoDB" id="5359669at2759"/>
<name>A0A6A6VVW2_9PEZI</name>
<proteinExistence type="predicted"/>
<organism evidence="2 3">
    <name type="scientific">Pseudovirgaria hyperparasitica</name>
    <dbReference type="NCBI Taxonomy" id="470096"/>
    <lineage>
        <taxon>Eukaryota</taxon>
        <taxon>Fungi</taxon>
        <taxon>Dikarya</taxon>
        <taxon>Ascomycota</taxon>
        <taxon>Pezizomycotina</taxon>
        <taxon>Dothideomycetes</taxon>
        <taxon>Dothideomycetes incertae sedis</taxon>
        <taxon>Acrospermales</taxon>
        <taxon>Acrospermaceae</taxon>
        <taxon>Pseudovirgaria</taxon>
    </lineage>
</organism>
<dbReference type="GeneID" id="54480900"/>
<protein>
    <submittedName>
        <fullName evidence="2">Uncharacterized protein</fullName>
    </submittedName>
</protein>
<dbReference type="AlphaFoldDB" id="A0A6A6VVW2"/>
<gene>
    <name evidence="2" type="ORF">EJ05DRAFT_213294</name>
</gene>
<evidence type="ECO:0000313" key="2">
    <source>
        <dbReference type="EMBL" id="KAF2753387.1"/>
    </source>
</evidence>
<feature type="compositionally biased region" description="Polar residues" evidence="1">
    <location>
        <begin position="1"/>
        <end position="11"/>
    </location>
</feature>
<feature type="compositionally biased region" description="Polar residues" evidence="1">
    <location>
        <begin position="41"/>
        <end position="52"/>
    </location>
</feature>
<accession>A0A6A6VVW2</accession>
<evidence type="ECO:0000256" key="1">
    <source>
        <dbReference type="SAM" id="MobiDB-lite"/>
    </source>
</evidence>
<dbReference type="EMBL" id="ML996584">
    <property type="protein sequence ID" value="KAF2753387.1"/>
    <property type="molecule type" value="Genomic_DNA"/>
</dbReference>
<reference evidence="2" key="1">
    <citation type="journal article" date="2020" name="Stud. Mycol.">
        <title>101 Dothideomycetes genomes: a test case for predicting lifestyles and emergence of pathogens.</title>
        <authorList>
            <person name="Haridas S."/>
            <person name="Albert R."/>
            <person name="Binder M."/>
            <person name="Bloem J."/>
            <person name="Labutti K."/>
            <person name="Salamov A."/>
            <person name="Andreopoulos B."/>
            <person name="Baker S."/>
            <person name="Barry K."/>
            <person name="Bills G."/>
            <person name="Bluhm B."/>
            <person name="Cannon C."/>
            <person name="Castanera R."/>
            <person name="Culley D."/>
            <person name="Daum C."/>
            <person name="Ezra D."/>
            <person name="Gonzalez J."/>
            <person name="Henrissat B."/>
            <person name="Kuo A."/>
            <person name="Liang C."/>
            <person name="Lipzen A."/>
            <person name="Lutzoni F."/>
            <person name="Magnuson J."/>
            <person name="Mondo S."/>
            <person name="Nolan M."/>
            <person name="Ohm R."/>
            <person name="Pangilinan J."/>
            <person name="Park H.-J."/>
            <person name="Ramirez L."/>
            <person name="Alfaro M."/>
            <person name="Sun H."/>
            <person name="Tritt A."/>
            <person name="Yoshinaga Y."/>
            <person name="Zwiers L.-H."/>
            <person name="Turgeon B."/>
            <person name="Goodwin S."/>
            <person name="Spatafora J."/>
            <person name="Crous P."/>
            <person name="Grigoriev I."/>
        </authorList>
    </citation>
    <scope>NUCLEOTIDE SEQUENCE</scope>
    <source>
        <strain evidence="2">CBS 121739</strain>
    </source>
</reference>
<dbReference type="Proteomes" id="UP000799437">
    <property type="component" value="Unassembled WGS sequence"/>
</dbReference>
<feature type="region of interest" description="Disordered" evidence="1">
    <location>
        <begin position="1"/>
        <end position="88"/>
    </location>
</feature>
<sequence length="300" mass="32869">MALNYYASSPTVVLPPQQPPDYFSAHARQTSPIRRHPTPPSLNYQAAVNTSAAGRKRSIQDVDPEDRPADCPNAAPPKPKPEPIYGPGMTLIYPDDRTGFHIGAESQTGTWAEEKAEKEQREIASRPVAVSRKSARTRSSRVDSLTEPDQQASVVIDEQGHTINQLITELGVGWANMMADPTASTRAYTRVIENHFALTNATIMLESERLSAYLVRATDIHGLAKYWLFHDSLSWCQLIGNDLQSAVSNLTVRPVPAVLGDRINAQRNTPPGQPSTLEVEMSTASADISSIVPQDDAMQM</sequence>
<evidence type="ECO:0000313" key="3">
    <source>
        <dbReference type="Proteomes" id="UP000799437"/>
    </source>
</evidence>
<feature type="compositionally biased region" description="Pro residues" evidence="1">
    <location>
        <begin position="74"/>
        <end position="84"/>
    </location>
</feature>
<dbReference type="RefSeq" id="XP_033595838.1">
    <property type="nucleotide sequence ID" value="XM_033739846.1"/>
</dbReference>